<evidence type="ECO:0000313" key="1">
    <source>
        <dbReference type="EMBL" id="GJE00793.1"/>
    </source>
</evidence>
<evidence type="ECO:0000313" key="2">
    <source>
        <dbReference type="Proteomes" id="UP001055153"/>
    </source>
</evidence>
<dbReference type="EMBL" id="BPQQ01000031">
    <property type="protein sequence ID" value="GJE00793.1"/>
    <property type="molecule type" value="Genomic_DNA"/>
</dbReference>
<accession>A0ABQ4SEG1</accession>
<reference evidence="1" key="2">
    <citation type="submission" date="2021-08" db="EMBL/GenBank/DDBJ databases">
        <authorList>
            <person name="Tani A."/>
            <person name="Ola A."/>
            <person name="Ogura Y."/>
            <person name="Katsura K."/>
            <person name="Hayashi T."/>
        </authorList>
    </citation>
    <scope>NUCLEOTIDE SEQUENCE</scope>
    <source>
        <strain evidence="1">DSM 17168</strain>
    </source>
</reference>
<sequence>MDEREAFGPLSGEEICAGLAAIAQAAARQSTPHRTIRASLAPDGIAVEGFRGTSRLDGFVIPLRDLARRPGYLLAHEVERFAGRV</sequence>
<reference evidence="1" key="1">
    <citation type="journal article" date="2021" name="Front. Microbiol.">
        <title>Comprehensive Comparative Genomics and Phenotyping of Methylobacterium Species.</title>
        <authorList>
            <person name="Alessa O."/>
            <person name="Ogura Y."/>
            <person name="Fujitani Y."/>
            <person name="Takami H."/>
            <person name="Hayashi T."/>
            <person name="Sahin N."/>
            <person name="Tani A."/>
        </authorList>
    </citation>
    <scope>NUCLEOTIDE SEQUENCE</scope>
    <source>
        <strain evidence="1">DSM 17168</strain>
    </source>
</reference>
<name>A0ABQ4SEG1_9HYPH</name>
<gene>
    <name evidence="1" type="ORF">GMJLKIPL_2719</name>
</gene>
<proteinExistence type="predicted"/>
<comment type="caution">
    <text evidence="1">The sequence shown here is derived from an EMBL/GenBank/DDBJ whole genome shotgun (WGS) entry which is preliminary data.</text>
</comment>
<protein>
    <submittedName>
        <fullName evidence="1">Uncharacterized protein</fullName>
    </submittedName>
</protein>
<organism evidence="1 2">
    <name type="scientific">Methylobacterium isbiliense</name>
    <dbReference type="NCBI Taxonomy" id="315478"/>
    <lineage>
        <taxon>Bacteria</taxon>
        <taxon>Pseudomonadati</taxon>
        <taxon>Pseudomonadota</taxon>
        <taxon>Alphaproteobacteria</taxon>
        <taxon>Hyphomicrobiales</taxon>
        <taxon>Methylobacteriaceae</taxon>
        <taxon>Methylobacterium</taxon>
    </lineage>
</organism>
<keyword evidence="2" id="KW-1185">Reference proteome</keyword>
<dbReference type="Proteomes" id="UP001055153">
    <property type="component" value="Unassembled WGS sequence"/>
</dbReference>
<dbReference type="RefSeq" id="WP_238235655.1">
    <property type="nucleotide sequence ID" value="NZ_BPQQ01000031.1"/>
</dbReference>